<feature type="region of interest" description="Disordered" evidence="2">
    <location>
        <begin position="420"/>
        <end position="441"/>
    </location>
</feature>
<evidence type="ECO:0000313" key="4">
    <source>
        <dbReference type="EMBL" id="KAK4504116.1"/>
    </source>
</evidence>
<dbReference type="InterPro" id="IPR019194">
    <property type="entry name" value="Tscrpt_elong_fac_Eaf_N"/>
</dbReference>
<sequence length="710" mass="78707">MTTRTATETRQKFDVTNDIPIPRGEAHSSLIFYKSPEDGATPFNYVEQAPEGMPQRNYGENTNDITIQDIRGREHEFDMNVNGFGTASGIESKEKDFTDDESIKQNYYPEVEQLLLDKVPGANRIFIFDHTVRRSDPNAKRAPVNRAHIDQTTKSAMMRVDYHMGDEAEALKNSRVRLINVWRPLNGPVVASPLAYADSRSVPDEDIVPVEHRYPHRTGETAGVKYTEKGKWYYWSGMKNDERIFLQCYDSKDGARTPHSAFVDPRTKPEWPGRESIEPPIYARKKMAAATAVIDFKSQATFPIRLGTSVVKPSTPARYTSVRFNHKPTFKGSEGVKAVIREGDGVGESKLLLEDDGGEYKYAGRYGQDEESYVLVVRGQGKDREMVLERMGSSHGFNLMSTPSQGDAKVLAEKYPYLPQDDGEEEDLFGNEEELPPDESNPFDFRHFLKAELLKQETAKEAAETARSSADTPLPRSQAAASSTPMSKPAKPVKKAETKAPAAKKRKNAAAEKPNPKRVKAGQEPPFAAEPAKPKTRPEIPKINLDRKASLRRPSMDDSGELILENETPVTEKPPKHNAMALALSGQLGGGPISLRSAASSPGIEASPAPQRPEGMDEEYVFEFDDSPEPSKPEDHVVPEDEADADEDEDDADVEDLELPSPAQTQRANNNPPANNAGGDDDDDLDKQLALAMMEEDDGGNQESEESEEE</sequence>
<evidence type="ECO:0000313" key="5">
    <source>
        <dbReference type="Proteomes" id="UP001305779"/>
    </source>
</evidence>
<gene>
    <name evidence="4" type="ORF">PRZ48_005031</name>
</gene>
<reference evidence="4 5" key="1">
    <citation type="journal article" date="2023" name="G3 (Bethesda)">
        <title>A chromosome-level genome assembly of Zasmidium syzygii isolated from banana leaves.</title>
        <authorList>
            <person name="van Westerhoven A.C."/>
            <person name="Mehrabi R."/>
            <person name="Talebi R."/>
            <person name="Steentjes M.B.F."/>
            <person name="Corcolon B."/>
            <person name="Chong P.A."/>
            <person name="Kema G.H.J."/>
            <person name="Seidl M.F."/>
        </authorList>
    </citation>
    <scope>NUCLEOTIDE SEQUENCE [LARGE SCALE GENOMIC DNA]</scope>
    <source>
        <strain evidence="4 5">P124</strain>
    </source>
</reference>
<protein>
    <recommendedName>
        <fullName evidence="3">Transcription elongation factor Eaf N-terminal domain-containing protein</fullName>
    </recommendedName>
</protein>
<organism evidence="4 5">
    <name type="scientific">Zasmidium cellare</name>
    <name type="common">Wine cellar mold</name>
    <name type="synonym">Racodium cellare</name>
    <dbReference type="NCBI Taxonomy" id="395010"/>
    <lineage>
        <taxon>Eukaryota</taxon>
        <taxon>Fungi</taxon>
        <taxon>Dikarya</taxon>
        <taxon>Ascomycota</taxon>
        <taxon>Pezizomycotina</taxon>
        <taxon>Dothideomycetes</taxon>
        <taxon>Dothideomycetidae</taxon>
        <taxon>Mycosphaerellales</taxon>
        <taxon>Mycosphaerellaceae</taxon>
        <taxon>Zasmidium</taxon>
    </lineage>
</organism>
<feature type="region of interest" description="Disordered" evidence="2">
    <location>
        <begin position="458"/>
        <end position="710"/>
    </location>
</feature>
<dbReference type="NCBIfam" id="NF041278">
    <property type="entry name" value="CmcJ_NvfI_EfuI"/>
    <property type="match status" value="1"/>
</dbReference>
<evidence type="ECO:0000259" key="3">
    <source>
        <dbReference type="Pfam" id="PF09816"/>
    </source>
</evidence>
<feature type="compositionally biased region" description="Acidic residues" evidence="2">
    <location>
        <begin position="616"/>
        <end position="628"/>
    </location>
</feature>
<accession>A0ABR0ESC1</accession>
<dbReference type="PANTHER" id="PTHR34598">
    <property type="entry name" value="BLL6449 PROTEIN"/>
    <property type="match status" value="1"/>
</dbReference>
<dbReference type="PANTHER" id="PTHR34598:SF1">
    <property type="entry name" value="PUTATIVE (AFU_ORTHOLOGUE AFUA_3G13140)-RELATED"/>
    <property type="match status" value="1"/>
</dbReference>
<keyword evidence="5" id="KW-1185">Reference proteome</keyword>
<dbReference type="InterPro" id="IPR044053">
    <property type="entry name" value="AsaB-like"/>
</dbReference>
<comment type="caution">
    <text evidence="4">The sequence shown here is derived from an EMBL/GenBank/DDBJ whole genome shotgun (WGS) entry which is preliminary data.</text>
</comment>
<feature type="compositionally biased region" description="Low complexity" evidence="2">
    <location>
        <begin position="668"/>
        <end position="678"/>
    </location>
</feature>
<feature type="compositionally biased region" description="Acidic residues" evidence="2">
    <location>
        <begin position="640"/>
        <end position="658"/>
    </location>
</feature>
<proteinExistence type="inferred from homology"/>
<dbReference type="Pfam" id="PF09816">
    <property type="entry name" value="EAF"/>
    <property type="match status" value="1"/>
</dbReference>
<name>A0ABR0ESC1_ZASCE</name>
<evidence type="ECO:0000256" key="2">
    <source>
        <dbReference type="SAM" id="MobiDB-lite"/>
    </source>
</evidence>
<feature type="compositionally biased region" description="Acidic residues" evidence="2">
    <location>
        <begin position="694"/>
        <end position="710"/>
    </location>
</feature>
<feature type="compositionally biased region" description="Basic and acidic residues" evidence="2">
    <location>
        <begin position="532"/>
        <end position="549"/>
    </location>
</feature>
<feature type="compositionally biased region" description="Basic and acidic residues" evidence="2">
    <location>
        <begin position="629"/>
        <end position="639"/>
    </location>
</feature>
<dbReference type="Proteomes" id="UP001305779">
    <property type="component" value="Unassembled WGS sequence"/>
</dbReference>
<feature type="compositionally biased region" description="Acidic residues" evidence="2">
    <location>
        <begin position="421"/>
        <end position="437"/>
    </location>
</feature>
<evidence type="ECO:0000256" key="1">
    <source>
        <dbReference type="ARBA" id="ARBA00023604"/>
    </source>
</evidence>
<feature type="domain" description="Transcription elongation factor Eaf N-terminal" evidence="3">
    <location>
        <begin position="302"/>
        <end position="403"/>
    </location>
</feature>
<comment type="similarity">
    <text evidence="1">Belongs to the asaB hydroxylase/desaturase family.</text>
</comment>
<dbReference type="EMBL" id="JAXOVC010000003">
    <property type="protein sequence ID" value="KAK4504116.1"/>
    <property type="molecule type" value="Genomic_DNA"/>
</dbReference>